<feature type="transmembrane region" description="Helical" evidence="2">
    <location>
        <begin position="190"/>
        <end position="210"/>
    </location>
</feature>
<keyword evidence="2" id="KW-1133">Transmembrane helix</keyword>
<feature type="region of interest" description="Disordered" evidence="1">
    <location>
        <begin position="31"/>
        <end position="114"/>
    </location>
</feature>
<dbReference type="Proteomes" id="UP001054889">
    <property type="component" value="Unassembled WGS sequence"/>
</dbReference>
<feature type="compositionally biased region" description="Low complexity" evidence="1">
    <location>
        <begin position="38"/>
        <end position="47"/>
    </location>
</feature>
<protein>
    <submittedName>
        <fullName evidence="3">Uncharacterized protein</fullName>
    </submittedName>
</protein>
<keyword evidence="2" id="KW-0472">Membrane</keyword>
<feature type="transmembrane region" description="Helical" evidence="2">
    <location>
        <begin position="165"/>
        <end position="184"/>
    </location>
</feature>
<reference evidence="3" key="1">
    <citation type="journal article" date="2018" name="DNA Res.">
        <title>Multiple hybrid de novo genome assembly of finger millet, an orphan allotetraploid crop.</title>
        <authorList>
            <person name="Hatakeyama M."/>
            <person name="Aluri S."/>
            <person name="Balachadran M.T."/>
            <person name="Sivarajan S.R."/>
            <person name="Patrignani A."/>
            <person name="Gruter S."/>
            <person name="Poveda L."/>
            <person name="Shimizu-Inatsugi R."/>
            <person name="Baeten J."/>
            <person name="Francoijs K.J."/>
            <person name="Nataraja K.N."/>
            <person name="Reddy Y.A.N."/>
            <person name="Phadnis S."/>
            <person name="Ravikumar R.L."/>
            <person name="Schlapbach R."/>
            <person name="Sreeman S.M."/>
            <person name="Shimizu K.K."/>
        </authorList>
    </citation>
    <scope>NUCLEOTIDE SEQUENCE</scope>
</reference>
<evidence type="ECO:0000256" key="2">
    <source>
        <dbReference type="SAM" id="Phobius"/>
    </source>
</evidence>
<name>A0AAV5BX18_ELECO</name>
<evidence type="ECO:0000256" key="1">
    <source>
        <dbReference type="SAM" id="MobiDB-lite"/>
    </source>
</evidence>
<gene>
    <name evidence="3" type="primary">ga06555</name>
    <name evidence="3" type="ORF">PR202_ga06555</name>
</gene>
<accession>A0AAV5BX18</accession>
<dbReference type="EMBL" id="BQKI01000003">
    <property type="protein sequence ID" value="GJM90289.1"/>
    <property type="molecule type" value="Genomic_DNA"/>
</dbReference>
<proteinExistence type="predicted"/>
<organism evidence="3 4">
    <name type="scientific">Eleusine coracana subsp. coracana</name>
    <dbReference type="NCBI Taxonomy" id="191504"/>
    <lineage>
        <taxon>Eukaryota</taxon>
        <taxon>Viridiplantae</taxon>
        <taxon>Streptophyta</taxon>
        <taxon>Embryophyta</taxon>
        <taxon>Tracheophyta</taxon>
        <taxon>Spermatophyta</taxon>
        <taxon>Magnoliopsida</taxon>
        <taxon>Liliopsida</taxon>
        <taxon>Poales</taxon>
        <taxon>Poaceae</taxon>
        <taxon>PACMAD clade</taxon>
        <taxon>Chloridoideae</taxon>
        <taxon>Cynodonteae</taxon>
        <taxon>Eleusininae</taxon>
        <taxon>Eleusine</taxon>
    </lineage>
</organism>
<keyword evidence="2" id="KW-0812">Transmembrane</keyword>
<evidence type="ECO:0000313" key="4">
    <source>
        <dbReference type="Proteomes" id="UP001054889"/>
    </source>
</evidence>
<comment type="caution">
    <text evidence="3">The sequence shown here is derived from an EMBL/GenBank/DDBJ whole genome shotgun (WGS) entry which is preliminary data.</text>
</comment>
<reference evidence="3" key="2">
    <citation type="submission" date="2021-12" db="EMBL/GenBank/DDBJ databases">
        <title>Resequencing data analysis of finger millet.</title>
        <authorList>
            <person name="Hatakeyama M."/>
            <person name="Aluri S."/>
            <person name="Balachadran M.T."/>
            <person name="Sivarajan S.R."/>
            <person name="Poveda L."/>
            <person name="Shimizu-Inatsugi R."/>
            <person name="Schlapbach R."/>
            <person name="Sreeman S.M."/>
            <person name="Shimizu K.K."/>
        </authorList>
    </citation>
    <scope>NUCLEOTIDE SEQUENCE</scope>
</reference>
<evidence type="ECO:0000313" key="3">
    <source>
        <dbReference type="EMBL" id="GJM90289.1"/>
    </source>
</evidence>
<sequence length="234" mass="25161">MDRSYSAGVRATPVVLNVPVCSRPVFGFFKDKKDAGGAKDSSSSSSGRPRSALGRRTPVTPGAGEADDEQLVVQSSARHAGPVPRGRPTDQDTSKKRFLSSGHQSSRAVSDAWPPPAMSAAPLAFDGHGQLVVCRACSLRCGYRLTDRPRDRPVSYSRRRFSASVYFAAWGVAGLLSTTVPALAANPDYVMLYFLFLMTGVLLVLLAVAAQDLPVVERAATRFEGWIRALFSRA</sequence>
<dbReference type="AlphaFoldDB" id="A0AAV5BX18"/>
<keyword evidence="4" id="KW-1185">Reference proteome</keyword>